<name>A0ABW1YCR7_9DEIO</name>
<reference evidence="14" key="1">
    <citation type="journal article" date="2019" name="Int. J. Syst. Evol. Microbiol.">
        <title>The Global Catalogue of Microorganisms (GCM) 10K type strain sequencing project: providing services to taxonomists for standard genome sequencing and annotation.</title>
        <authorList>
            <consortium name="The Broad Institute Genomics Platform"/>
            <consortium name="The Broad Institute Genome Sequencing Center for Infectious Disease"/>
            <person name="Wu L."/>
            <person name="Ma J."/>
        </authorList>
    </citation>
    <scope>NUCLEOTIDE SEQUENCE [LARGE SCALE GENOMIC DNA]</scope>
    <source>
        <strain evidence="14">CGMCC 1.15772</strain>
    </source>
</reference>
<evidence type="ECO:0000256" key="10">
    <source>
        <dbReference type="ARBA" id="ARBA00049091"/>
    </source>
</evidence>
<dbReference type="Proteomes" id="UP001596297">
    <property type="component" value="Unassembled WGS sequence"/>
</dbReference>
<dbReference type="PANTHER" id="PTHR42801">
    <property type="entry name" value="THIOREDOXIN-DEPENDENT PEROXIDE REDUCTASE"/>
    <property type="match status" value="1"/>
</dbReference>
<dbReference type="GO" id="GO:0140824">
    <property type="term" value="F:thioredoxin-dependent peroxiredoxin activity"/>
    <property type="evidence" value="ECO:0007669"/>
    <property type="project" value="UniProtKB-EC"/>
</dbReference>
<keyword evidence="6" id="KW-1015">Disulfide bond</keyword>
<evidence type="ECO:0000256" key="7">
    <source>
        <dbReference type="ARBA" id="ARBA00023284"/>
    </source>
</evidence>
<keyword evidence="7" id="KW-0676">Redox-active center</keyword>
<evidence type="ECO:0000256" key="11">
    <source>
        <dbReference type="SAM" id="MobiDB-lite"/>
    </source>
</evidence>
<accession>A0ABW1YCR7</accession>
<dbReference type="InterPro" id="IPR036249">
    <property type="entry name" value="Thioredoxin-like_sf"/>
</dbReference>
<evidence type="ECO:0000313" key="14">
    <source>
        <dbReference type="Proteomes" id="UP001596297"/>
    </source>
</evidence>
<feature type="compositionally biased region" description="Polar residues" evidence="11">
    <location>
        <begin position="119"/>
        <end position="132"/>
    </location>
</feature>
<evidence type="ECO:0000256" key="6">
    <source>
        <dbReference type="ARBA" id="ARBA00023157"/>
    </source>
</evidence>
<organism evidence="13 14">
    <name type="scientific">Deinococcus lacus</name>
    <dbReference type="NCBI Taxonomy" id="392561"/>
    <lineage>
        <taxon>Bacteria</taxon>
        <taxon>Thermotogati</taxon>
        <taxon>Deinococcota</taxon>
        <taxon>Deinococci</taxon>
        <taxon>Deinococcales</taxon>
        <taxon>Deinococcaceae</taxon>
        <taxon>Deinococcus</taxon>
    </lineage>
</organism>
<comment type="catalytic activity">
    <reaction evidence="10">
        <text>a hydroperoxide + [thioredoxin]-dithiol = an alcohol + [thioredoxin]-disulfide + H2O</text>
        <dbReference type="Rhea" id="RHEA:62620"/>
        <dbReference type="Rhea" id="RHEA-COMP:10698"/>
        <dbReference type="Rhea" id="RHEA-COMP:10700"/>
        <dbReference type="ChEBI" id="CHEBI:15377"/>
        <dbReference type="ChEBI" id="CHEBI:29950"/>
        <dbReference type="ChEBI" id="CHEBI:30879"/>
        <dbReference type="ChEBI" id="CHEBI:35924"/>
        <dbReference type="ChEBI" id="CHEBI:50058"/>
        <dbReference type="EC" id="1.11.1.24"/>
    </reaction>
</comment>
<dbReference type="InterPro" id="IPR013766">
    <property type="entry name" value="Thioredoxin_domain"/>
</dbReference>
<sequence length="163" mass="17462">MTQADRLQPGDPFPAFALPDAAGQTHQLGDYAGRYVVLYAYPKDDTPGCTREACDFRDSAALRELGVQILGVSADDAASHQRFAEKFSLPFPLLTDAGGDFLAGIGAFGEKNSYGKVTQGLSAPPSSLTRKASWSKAGWRSRWTATPTPSLTLSAATRRPTHE</sequence>
<keyword evidence="14" id="KW-1185">Reference proteome</keyword>
<comment type="similarity">
    <text evidence="9">Belongs to the peroxiredoxin family. BCP/PrxQ subfamily.</text>
</comment>
<evidence type="ECO:0000313" key="13">
    <source>
        <dbReference type="EMBL" id="MFC6591017.1"/>
    </source>
</evidence>
<evidence type="ECO:0000256" key="9">
    <source>
        <dbReference type="ARBA" id="ARBA00038489"/>
    </source>
</evidence>
<dbReference type="Pfam" id="PF00578">
    <property type="entry name" value="AhpC-TSA"/>
    <property type="match status" value="1"/>
</dbReference>
<keyword evidence="5 13" id="KW-0560">Oxidoreductase</keyword>
<evidence type="ECO:0000256" key="2">
    <source>
        <dbReference type="ARBA" id="ARBA00013017"/>
    </source>
</evidence>
<keyword evidence="4" id="KW-0049">Antioxidant</keyword>
<proteinExistence type="inferred from homology"/>
<feature type="domain" description="Thioredoxin" evidence="12">
    <location>
        <begin position="7"/>
        <end position="137"/>
    </location>
</feature>
<gene>
    <name evidence="13" type="ORF">ACFP81_02545</name>
</gene>
<dbReference type="PROSITE" id="PS51352">
    <property type="entry name" value="THIOREDOXIN_2"/>
    <property type="match status" value="1"/>
</dbReference>
<dbReference type="RefSeq" id="WP_380082023.1">
    <property type="nucleotide sequence ID" value="NZ_JBHSWD010000001.1"/>
</dbReference>
<evidence type="ECO:0000256" key="8">
    <source>
        <dbReference type="ARBA" id="ARBA00032824"/>
    </source>
</evidence>
<dbReference type="InterPro" id="IPR050924">
    <property type="entry name" value="Peroxiredoxin_BCP/PrxQ"/>
</dbReference>
<evidence type="ECO:0000256" key="1">
    <source>
        <dbReference type="ARBA" id="ARBA00003330"/>
    </source>
</evidence>
<keyword evidence="3 13" id="KW-0575">Peroxidase</keyword>
<dbReference type="SUPFAM" id="SSF52833">
    <property type="entry name" value="Thioredoxin-like"/>
    <property type="match status" value="1"/>
</dbReference>
<evidence type="ECO:0000256" key="4">
    <source>
        <dbReference type="ARBA" id="ARBA00022862"/>
    </source>
</evidence>
<dbReference type="EMBL" id="JBHSWD010000001">
    <property type="protein sequence ID" value="MFC6591017.1"/>
    <property type="molecule type" value="Genomic_DNA"/>
</dbReference>
<comment type="caution">
    <text evidence="13">The sequence shown here is derived from an EMBL/GenBank/DDBJ whole genome shotgun (WGS) entry which is preliminary data.</text>
</comment>
<dbReference type="PANTHER" id="PTHR42801:SF4">
    <property type="entry name" value="AHPC_TSA FAMILY PROTEIN"/>
    <property type="match status" value="1"/>
</dbReference>
<feature type="compositionally biased region" description="Polar residues" evidence="11">
    <location>
        <begin position="143"/>
        <end position="155"/>
    </location>
</feature>
<dbReference type="InterPro" id="IPR000866">
    <property type="entry name" value="AhpC/TSA"/>
</dbReference>
<comment type="function">
    <text evidence="1">Thiol-specific peroxidase that catalyzes the reduction of hydrogen peroxide and organic hydroperoxides to water and alcohols, respectively. Plays a role in cell protection against oxidative stress by detoxifying peroxides and as sensor of hydrogen peroxide-mediated signaling events.</text>
</comment>
<dbReference type="Gene3D" id="3.40.30.10">
    <property type="entry name" value="Glutaredoxin"/>
    <property type="match status" value="1"/>
</dbReference>
<evidence type="ECO:0000259" key="12">
    <source>
        <dbReference type="PROSITE" id="PS51352"/>
    </source>
</evidence>
<dbReference type="EC" id="1.11.1.24" evidence="2"/>
<feature type="region of interest" description="Disordered" evidence="11">
    <location>
        <begin position="119"/>
        <end position="163"/>
    </location>
</feature>
<evidence type="ECO:0000256" key="5">
    <source>
        <dbReference type="ARBA" id="ARBA00023002"/>
    </source>
</evidence>
<protein>
    <recommendedName>
        <fullName evidence="2">thioredoxin-dependent peroxiredoxin</fullName>
        <ecNumber evidence="2">1.11.1.24</ecNumber>
    </recommendedName>
    <alternativeName>
        <fullName evidence="8">Thioredoxin peroxidase</fullName>
    </alternativeName>
</protein>
<evidence type="ECO:0000256" key="3">
    <source>
        <dbReference type="ARBA" id="ARBA00022559"/>
    </source>
</evidence>
<dbReference type="CDD" id="cd03017">
    <property type="entry name" value="PRX_BCP"/>
    <property type="match status" value="1"/>
</dbReference>